<dbReference type="Gene3D" id="2.40.128.270">
    <property type="match status" value="1"/>
</dbReference>
<dbReference type="Pfam" id="PF03724">
    <property type="entry name" value="META"/>
    <property type="match status" value="1"/>
</dbReference>
<accession>A0A940DKG1</accession>
<dbReference type="InterPro" id="IPR038670">
    <property type="entry name" value="HslJ-like_sf"/>
</dbReference>
<evidence type="ECO:0000256" key="1">
    <source>
        <dbReference type="SAM" id="SignalP"/>
    </source>
</evidence>
<organism evidence="3 4">
    <name type="scientific">Candidatus Aphodosoma intestinipullorum</name>
    <dbReference type="NCBI Taxonomy" id="2840674"/>
    <lineage>
        <taxon>Bacteria</taxon>
        <taxon>Pseudomonadati</taxon>
        <taxon>Bacteroidota</taxon>
        <taxon>Bacteroidia</taxon>
        <taxon>Bacteroidales</taxon>
        <taxon>Candidatus Aphodosoma</taxon>
    </lineage>
</organism>
<reference evidence="3" key="2">
    <citation type="journal article" date="2021" name="PeerJ">
        <title>Extensive microbial diversity within the chicken gut microbiome revealed by metagenomics and culture.</title>
        <authorList>
            <person name="Gilroy R."/>
            <person name="Ravi A."/>
            <person name="Getino M."/>
            <person name="Pursley I."/>
            <person name="Horton D.L."/>
            <person name="Alikhan N.F."/>
            <person name="Baker D."/>
            <person name="Gharbi K."/>
            <person name="Hall N."/>
            <person name="Watson M."/>
            <person name="Adriaenssens E.M."/>
            <person name="Foster-Nyarko E."/>
            <person name="Jarju S."/>
            <person name="Secka A."/>
            <person name="Antonio M."/>
            <person name="Oren A."/>
            <person name="Chaudhuri R.R."/>
            <person name="La Ragione R."/>
            <person name="Hildebrand F."/>
            <person name="Pallen M.J."/>
        </authorList>
    </citation>
    <scope>NUCLEOTIDE SEQUENCE</scope>
    <source>
        <strain evidence="3">3924</strain>
    </source>
</reference>
<feature type="domain" description="DUF306" evidence="2">
    <location>
        <begin position="47"/>
        <end position="157"/>
    </location>
</feature>
<feature type="signal peptide" evidence="1">
    <location>
        <begin position="1"/>
        <end position="25"/>
    </location>
</feature>
<dbReference type="Proteomes" id="UP000712007">
    <property type="component" value="Unassembled WGS sequence"/>
</dbReference>
<reference evidence="3" key="1">
    <citation type="submission" date="2020-10" db="EMBL/GenBank/DDBJ databases">
        <authorList>
            <person name="Gilroy R."/>
        </authorList>
    </citation>
    <scope>NUCLEOTIDE SEQUENCE</scope>
    <source>
        <strain evidence="3">3924</strain>
    </source>
</reference>
<sequence length="159" mass="16921">MKKLILSAVAAIAFMGCTVTRQAQATANSEKTGTAISQKKTTTSPAVIDGRWQIVSLGEMKEIESAMEGKKPYVTFSIKDMRVTASVGCNTLSATMVTEEGNPSSLSFSKAISTMMACPDMEAERALSLALELCRSFTVENGTLVMLDAEGKPLAVLSR</sequence>
<evidence type="ECO:0000313" key="4">
    <source>
        <dbReference type="Proteomes" id="UP000712007"/>
    </source>
</evidence>
<name>A0A940DKG1_9BACT</name>
<gene>
    <name evidence="3" type="ORF">IAC51_07040</name>
</gene>
<dbReference type="PROSITE" id="PS51257">
    <property type="entry name" value="PROKAR_LIPOPROTEIN"/>
    <property type="match status" value="1"/>
</dbReference>
<dbReference type="PANTHER" id="PTHR35535:SF1">
    <property type="entry name" value="HEAT SHOCK PROTEIN HSLJ"/>
    <property type="match status" value="1"/>
</dbReference>
<evidence type="ECO:0000313" key="3">
    <source>
        <dbReference type="EMBL" id="MBO8440388.1"/>
    </source>
</evidence>
<dbReference type="InterPro" id="IPR053147">
    <property type="entry name" value="Hsp_HslJ-like"/>
</dbReference>
<proteinExistence type="predicted"/>
<feature type="chain" id="PRO_5037267159" evidence="1">
    <location>
        <begin position="26"/>
        <end position="159"/>
    </location>
</feature>
<protein>
    <submittedName>
        <fullName evidence="3">META domain-containing protein</fullName>
    </submittedName>
</protein>
<comment type="caution">
    <text evidence="3">The sequence shown here is derived from an EMBL/GenBank/DDBJ whole genome shotgun (WGS) entry which is preliminary data.</text>
</comment>
<dbReference type="AlphaFoldDB" id="A0A940DKG1"/>
<dbReference type="EMBL" id="JADIMV010000121">
    <property type="protein sequence ID" value="MBO8440388.1"/>
    <property type="molecule type" value="Genomic_DNA"/>
</dbReference>
<dbReference type="PANTHER" id="PTHR35535">
    <property type="entry name" value="HEAT SHOCK PROTEIN HSLJ"/>
    <property type="match status" value="1"/>
</dbReference>
<dbReference type="InterPro" id="IPR005184">
    <property type="entry name" value="DUF306_Meta_HslJ"/>
</dbReference>
<keyword evidence="1" id="KW-0732">Signal</keyword>
<evidence type="ECO:0000259" key="2">
    <source>
        <dbReference type="Pfam" id="PF03724"/>
    </source>
</evidence>